<feature type="domain" description="RNA polymerase sigma factor 70 region 4 type 2" evidence="5">
    <location>
        <begin position="140"/>
        <end position="190"/>
    </location>
</feature>
<dbReference type="InterPro" id="IPR039425">
    <property type="entry name" value="RNA_pol_sigma-70-like"/>
</dbReference>
<dbReference type="Pfam" id="PF08281">
    <property type="entry name" value="Sigma70_r4_2"/>
    <property type="match status" value="1"/>
</dbReference>
<evidence type="ECO:0000313" key="6">
    <source>
        <dbReference type="EMBL" id="OQP47443.1"/>
    </source>
</evidence>
<dbReference type="GO" id="GO:0006352">
    <property type="term" value="P:DNA-templated transcription initiation"/>
    <property type="evidence" value="ECO:0007669"/>
    <property type="project" value="InterPro"/>
</dbReference>
<comment type="caution">
    <text evidence="6">The sequence shown here is derived from an EMBL/GenBank/DDBJ whole genome shotgun (WGS) entry which is preliminary data.</text>
</comment>
<evidence type="ECO:0000256" key="3">
    <source>
        <dbReference type="ARBA" id="ARBA00023082"/>
    </source>
</evidence>
<dbReference type="EMBL" id="LVXG01000023">
    <property type="protein sequence ID" value="OQP47443.1"/>
    <property type="molecule type" value="Genomic_DNA"/>
</dbReference>
<name>A0A1V9EMQ6_9BACT</name>
<dbReference type="SUPFAM" id="SSF88659">
    <property type="entry name" value="Sigma3 and sigma4 domains of RNA polymerase sigma factors"/>
    <property type="match status" value="1"/>
</dbReference>
<protein>
    <recommendedName>
        <fullName evidence="5">RNA polymerase sigma factor 70 region 4 type 2 domain-containing protein</fullName>
    </recommendedName>
</protein>
<evidence type="ECO:0000256" key="2">
    <source>
        <dbReference type="ARBA" id="ARBA00023015"/>
    </source>
</evidence>
<dbReference type="Proteomes" id="UP000192610">
    <property type="component" value="Unassembled WGS sequence"/>
</dbReference>
<dbReference type="PANTHER" id="PTHR43133">
    <property type="entry name" value="RNA POLYMERASE ECF-TYPE SIGMA FACTO"/>
    <property type="match status" value="1"/>
</dbReference>
<dbReference type="InterPro" id="IPR014327">
    <property type="entry name" value="RNA_pol_sigma70_bacteroid"/>
</dbReference>
<dbReference type="InterPro" id="IPR013324">
    <property type="entry name" value="RNA_pol_sigma_r3/r4-like"/>
</dbReference>
<dbReference type="InterPro" id="IPR013249">
    <property type="entry name" value="RNA_pol_sigma70_r4_t2"/>
</dbReference>
<evidence type="ECO:0000256" key="4">
    <source>
        <dbReference type="ARBA" id="ARBA00023163"/>
    </source>
</evidence>
<organism evidence="6 7">
    <name type="scientific">Niastella yeongjuensis</name>
    <dbReference type="NCBI Taxonomy" id="354355"/>
    <lineage>
        <taxon>Bacteria</taxon>
        <taxon>Pseudomonadati</taxon>
        <taxon>Bacteroidota</taxon>
        <taxon>Chitinophagia</taxon>
        <taxon>Chitinophagales</taxon>
        <taxon>Chitinophagaceae</taxon>
        <taxon>Niastella</taxon>
    </lineage>
</organism>
<dbReference type="InterPro" id="IPR014284">
    <property type="entry name" value="RNA_pol_sigma-70_dom"/>
</dbReference>
<dbReference type="NCBIfam" id="TIGR02985">
    <property type="entry name" value="Sig70_bacteroi1"/>
    <property type="match status" value="1"/>
</dbReference>
<keyword evidence="3" id="KW-0731">Sigma factor</keyword>
<dbReference type="Gene3D" id="1.10.1740.10">
    <property type="match status" value="1"/>
</dbReference>
<dbReference type="NCBIfam" id="TIGR02937">
    <property type="entry name" value="sigma70-ECF"/>
    <property type="match status" value="1"/>
</dbReference>
<evidence type="ECO:0000259" key="5">
    <source>
        <dbReference type="Pfam" id="PF08281"/>
    </source>
</evidence>
<dbReference type="STRING" id="354355.SAMN05660816_01642"/>
<dbReference type="InterPro" id="IPR036388">
    <property type="entry name" value="WH-like_DNA-bd_sf"/>
</dbReference>
<accession>A0A1V9EMQ6</accession>
<dbReference type="InterPro" id="IPR013325">
    <property type="entry name" value="RNA_pol_sigma_r2"/>
</dbReference>
<keyword evidence="4" id="KW-0804">Transcription</keyword>
<dbReference type="SUPFAM" id="SSF88946">
    <property type="entry name" value="Sigma2 domain of RNA polymerase sigma factors"/>
    <property type="match status" value="1"/>
</dbReference>
<sequence length="216" mass="24883">MRFFILRILLLAKSANISTSSNHTASHLWTAIRQGDEKAFELLYNNTVLPLTNQAYSILKDRELVKDILQDVFVSLYTRRHELPGDLNIIGYLTNAVKYKVSTYLRDQLSRDTHHVAILQHEQQAAFSQSFPYEQRELKNRIRESIDTLPEKCRQAFMLNHYGSMSYKDIAQEMGISVKTVEKHIGKALQVLRKELTEEKLIPIALILLSTLPGNL</sequence>
<dbReference type="AlphaFoldDB" id="A0A1V9EMQ6"/>
<dbReference type="GO" id="GO:0016987">
    <property type="term" value="F:sigma factor activity"/>
    <property type="evidence" value="ECO:0007669"/>
    <property type="project" value="UniProtKB-KW"/>
</dbReference>
<dbReference type="PANTHER" id="PTHR43133:SF46">
    <property type="entry name" value="RNA POLYMERASE SIGMA-70 FACTOR ECF SUBFAMILY"/>
    <property type="match status" value="1"/>
</dbReference>
<proteinExistence type="inferred from homology"/>
<evidence type="ECO:0000256" key="1">
    <source>
        <dbReference type="ARBA" id="ARBA00010641"/>
    </source>
</evidence>
<evidence type="ECO:0000313" key="7">
    <source>
        <dbReference type="Proteomes" id="UP000192610"/>
    </source>
</evidence>
<dbReference type="GO" id="GO:0003677">
    <property type="term" value="F:DNA binding"/>
    <property type="evidence" value="ECO:0007669"/>
    <property type="project" value="InterPro"/>
</dbReference>
<keyword evidence="2" id="KW-0805">Transcription regulation</keyword>
<dbReference type="Gene3D" id="1.10.10.10">
    <property type="entry name" value="Winged helix-like DNA-binding domain superfamily/Winged helix DNA-binding domain"/>
    <property type="match status" value="1"/>
</dbReference>
<dbReference type="CDD" id="cd06171">
    <property type="entry name" value="Sigma70_r4"/>
    <property type="match status" value="1"/>
</dbReference>
<keyword evidence="7" id="KW-1185">Reference proteome</keyword>
<reference evidence="7" key="1">
    <citation type="submission" date="2016-04" db="EMBL/GenBank/DDBJ databases">
        <authorList>
            <person name="Chen L."/>
            <person name="Zhuang W."/>
            <person name="Wang G."/>
        </authorList>
    </citation>
    <scope>NUCLEOTIDE SEQUENCE [LARGE SCALE GENOMIC DNA]</scope>
    <source>
        <strain evidence="7">17621</strain>
    </source>
</reference>
<comment type="similarity">
    <text evidence="1">Belongs to the sigma-70 factor family. ECF subfamily.</text>
</comment>
<gene>
    <name evidence="6" type="ORF">A4H97_08080</name>
</gene>